<organism evidence="1 2">
    <name type="scientific">Sandaracinus amylolyticus</name>
    <dbReference type="NCBI Taxonomy" id="927083"/>
    <lineage>
        <taxon>Bacteria</taxon>
        <taxon>Pseudomonadati</taxon>
        <taxon>Myxococcota</taxon>
        <taxon>Polyangia</taxon>
        <taxon>Polyangiales</taxon>
        <taxon>Sandaracinaceae</taxon>
        <taxon>Sandaracinus</taxon>
    </lineage>
</organism>
<dbReference type="Proteomes" id="UP000034883">
    <property type="component" value="Chromosome"/>
</dbReference>
<gene>
    <name evidence="1" type="ORF">DB32_005512</name>
</gene>
<dbReference type="RefSeq" id="WP_053235517.1">
    <property type="nucleotide sequence ID" value="NZ_CP011125.1"/>
</dbReference>
<sequence length="352" mass="38439">MSEGKHLVGVDIGSSSIKVCELKEGRRGARQLVRFAYHPLPPQTIVDGHIINSAAVVEGLDKLFHKQKNRDVALRVSGHSVIIKKITMPLMTSAELREQINWEAEQHIPFDLAEVEIDWQVLQQRQEQGQMDVLLVAAKKEEVNDLTNIAAEAKLRPRVVDLDAFTVQNAFEVTQQGGIPTDRTIALIHVGASLTTLNILSAGTTAFTRDIANGGNQITEEIQRSLGISAEEAEAYKCGGDGRGLVPREVPEIVQQVVEQLAGEIQRSLDFYLATSGEGEVHRVVVSGGTANIRALLDAIERRARVPVELLDPLRIAEAAPKADDASLLQARAAQAAVAFGLALRREREKLQ</sequence>
<dbReference type="STRING" id="927083.DB32_005512"/>
<dbReference type="PANTHER" id="PTHR32432">
    <property type="entry name" value="CELL DIVISION PROTEIN FTSA-RELATED"/>
    <property type="match status" value="1"/>
</dbReference>
<dbReference type="SUPFAM" id="SSF53067">
    <property type="entry name" value="Actin-like ATPase domain"/>
    <property type="match status" value="2"/>
</dbReference>
<accession>A0A0F6YLI0</accession>
<evidence type="ECO:0000313" key="1">
    <source>
        <dbReference type="EMBL" id="AKF08363.1"/>
    </source>
</evidence>
<evidence type="ECO:0000313" key="2">
    <source>
        <dbReference type="Proteomes" id="UP000034883"/>
    </source>
</evidence>
<dbReference type="InterPro" id="IPR043129">
    <property type="entry name" value="ATPase_NBD"/>
</dbReference>
<reference evidence="1 2" key="1">
    <citation type="submission" date="2015-03" db="EMBL/GenBank/DDBJ databases">
        <title>Genome assembly of Sandaracinus amylolyticus DSM 53668.</title>
        <authorList>
            <person name="Sharma G."/>
            <person name="Subramanian S."/>
        </authorList>
    </citation>
    <scope>NUCLEOTIDE SEQUENCE [LARGE SCALE GENOMIC DNA]</scope>
    <source>
        <strain evidence="1 2">DSM 53668</strain>
    </source>
</reference>
<dbReference type="OrthoDB" id="9773403at2"/>
<dbReference type="NCBIfam" id="TIGR01175">
    <property type="entry name" value="pilM"/>
    <property type="match status" value="1"/>
</dbReference>
<dbReference type="Pfam" id="PF11104">
    <property type="entry name" value="PilM_2"/>
    <property type="match status" value="1"/>
</dbReference>
<dbReference type="CDD" id="cd24049">
    <property type="entry name" value="ASKHA_NBD_PilM"/>
    <property type="match status" value="1"/>
</dbReference>
<dbReference type="InterPro" id="IPR005883">
    <property type="entry name" value="PilM"/>
</dbReference>
<keyword evidence="2" id="KW-1185">Reference proteome</keyword>
<proteinExistence type="predicted"/>
<name>A0A0F6YLI0_9BACT</name>
<protein>
    <submittedName>
        <fullName evidence="1">Type IV pilus biogenesis protein PilM</fullName>
    </submittedName>
</protein>
<dbReference type="PANTHER" id="PTHR32432:SF3">
    <property type="entry name" value="ETHANOLAMINE UTILIZATION PROTEIN EUTJ"/>
    <property type="match status" value="1"/>
</dbReference>
<dbReference type="AlphaFoldDB" id="A0A0F6YLI0"/>
<dbReference type="Gene3D" id="3.30.420.40">
    <property type="match status" value="2"/>
</dbReference>
<dbReference type="InterPro" id="IPR050696">
    <property type="entry name" value="FtsA/MreB"/>
</dbReference>
<dbReference type="EMBL" id="CP011125">
    <property type="protein sequence ID" value="AKF08363.1"/>
    <property type="molecule type" value="Genomic_DNA"/>
</dbReference>
<dbReference type="PIRSF" id="PIRSF019169">
    <property type="entry name" value="PilM"/>
    <property type="match status" value="1"/>
</dbReference>
<dbReference type="Gene3D" id="3.30.1490.300">
    <property type="match status" value="1"/>
</dbReference>
<dbReference type="KEGG" id="samy:DB32_005512"/>